<dbReference type="GO" id="GO:0005737">
    <property type="term" value="C:cytoplasm"/>
    <property type="evidence" value="ECO:0007669"/>
    <property type="project" value="UniProtKB-SubCell"/>
</dbReference>
<feature type="binding site" evidence="6">
    <location>
        <position position="102"/>
    </location>
    <ligand>
        <name>S-adenosyl-L-methionine</name>
        <dbReference type="ChEBI" id="CHEBI:59789"/>
    </ligand>
</feature>
<dbReference type="Proteomes" id="UP000177103">
    <property type="component" value="Unassembled WGS sequence"/>
</dbReference>
<dbReference type="InterPro" id="IPR023397">
    <property type="entry name" value="SAM-dep_MeTrfase_MraW_recog"/>
</dbReference>
<name>A0A1G1WBU8_9BACT</name>
<reference evidence="7 8" key="1">
    <citation type="journal article" date="2016" name="Nat. Commun.">
        <title>Thousands of microbial genomes shed light on interconnected biogeochemical processes in an aquifer system.</title>
        <authorList>
            <person name="Anantharaman K."/>
            <person name="Brown C.T."/>
            <person name="Hug L.A."/>
            <person name="Sharon I."/>
            <person name="Castelle C.J."/>
            <person name="Probst A.J."/>
            <person name="Thomas B.C."/>
            <person name="Singh A."/>
            <person name="Wilkins M.J."/>
            <person name="Karaoz U."/>
            <person name="Brodie E.L."/>
            <person name="Williams K.H."/>
            <person name="Hubbard S.S."/>
            <person name="Banfield J.F."/>
        </authorList>
    </citation>
    <scope>NUCLEOTIDE SEQUENCE [LARGE SCALE GENOMIC DNA]</scope>
</reference>
<comment type="catalytic activity">
    <reaction evidence="6">
        <text>cytidine(1402) in 16S rRNA + S-adenosyl-L-methionine = N(4)-methylcytidine(1402) in 16S rRNA + S-adenosyl-L-homocysteine + H(+)</text>
        <dbReference type="Rhea" id="RHEA:42928"/>
        <dbReference type="Rhea" id="RHEA-COMP:10286"/>
        <dbReference type="Rhea" id="RHEA-COMP:10287"/>
        <dbReference type="ChEBI" id="CHEBI:15378"/>
        <dbReference type="ChEBI" id="CHEBI:57856"/>
        <dbReference type="ChEBI" id="CHEBI:59789"/>
        <dbReference type="ChEBI" id="CHEBI:74506"/>
        <dbReference type="ChEBI" id="CHEBI:82748"/>
        <dbReference type="EC" id="2.1.1.199"/>
    </reaction>
</comment>
<comment type="similarity">
    <text evidence="1 6">Belongs to the methyltransferase superfamily. RsmH family.</text>
</comment>
<evidence type="ECO:0000256" key="5">
    <source>
        <dbReference type="ARBA" id="ARBA00022691"/>
    </source>
</evidence>
<keyword evidence="4 6" id="KW-0808">Transferase</keyword>
<dbReference type="HAMAP" id="MF_01007">
    <property type="entry name" value="16SrRNA_methyltr_H"/>
    <property type="match status" value="1"/>
</dbReference>
<dbReference type="Pfam" id="PF01795">
    <property type="entry name" value="Methyltransf_5"/>
    <property type="match status" value="1"/>
</dbReference>
<keyword evidence="5 6" id="KW-0949">S-adenosyl-L-methionine</keyword>
<evidence type="ECO:0000256" key="2">
    <source>
        <dbReference type="ARBA" id="ARBA00022552"/>
    </source>
</evidence>
<comment type="subcellular location">
    <subcellularLocation>
        <location evidence="6">Cytoplasm</location>
    </subcellularLocation>
</comment>
<evidence type="ECO:0000256" key="6">
    <source>
        <dbReference type="HAMAP-Rule" id="MF_01007"/>
    </source>
</evidence>
<feature type="binding site" evidence="6">
    <location>
        <position position="109"/>
    </location>
    <ligand>
        <name>S-adenosyl-L-methionine</name>
        <dbReference type="ChEBI" id="CHEBI:59789"/>
    </ligand>
</feature>
<dbReference type="NCBIfam" id="TIGR00006">
    <property type="entry name" value="16S rRNA (cytosine(1402)-N(4))-methyltransferase RsmH"/>
    <property type="match status" value="1"/>
</dbReference>
<dbReference type="Gene3D" id="1.10.150.170">
    <property type="entry name" value="Putative methyltransferase TM0872, insert domain"/>
    <property type="match status" value="1"/>
</dbReference>
<dbReference type="SUPFAM" id="SSF53335">
    <property type="entry name" value="S-adenosyl-L-methionine-dependent methyltransferases"/>
    <property type="match status" value="1"/>
</dbReference>
<organism evidence="7 8">
    <name type="scientific">Candidatus Woykebacteria bacterium RBG_13_40_7b</name>
    <dbReference type="NCBI Taxonomy" id="1802594"/>
    <lineage>
        <taxon>Bacteria</taxon>
        <taxon>Candidatus Woykeibacteriota</taxon>
    </lineage>
</organism>
<dbReference type="GO" id="GO:0070475">
    <property type="term" value="P:rRNA base methylation"/>
    <property type="evidence" value="ECO:0007669"/>
    <property type="project" value="UniProtKB-UniRule"/>
</dbReference>
<evidence type="ECO:0000256" key="4">
    <source>
        <dbReference type="ARBA" id="ARBA00022679"/>
    </source>
</evidence>
<dbReference type="PIRSF" id="PIRSF004486">
    <property type="entry name" value="MraW"/>
    <property type="match status" value="1"/>
</dbReference>
<comment type="function">
    <text evidence="6">Specifically methylates the N4 position of cytidine in position 1402 (C1402) of 16S rRNA.</text>
</comment>
<dbReference type="GO" id="GO:0071424">
    <property type="term" value="F:rRNA (cytosine-N4-)-methyltransferase activity"/>
    <property type="evidence" value="ECO:0007669"/>
    <property type="project" value="UniProtKB-UniRule"/>
</dbReference>
<sequence>MANVVFHKSVLLKEVLEVLDPKPNKKYIDATIGGGGHTQGILEKGGVVLGIDLDPEAIEYCQKGLISYLEEKKLLLSQGNFTDLAKIASRLGYERVSGILFDLGVSSHQIEKAERGFSYLRDTTLDMRMDPKLKVTAADLVNALNEGELYELFTRLGEEPYARRLARAISKSRINKQIKKSSELIEIIQKNSPGYGRVHPSIPRVFQALRIAVNDELNNLKIGLIESLGLLEKGGKLVVISFHSLEDRIVKNFFKGKAEEERIEIMTKKPILASVEELNLNPRARSAKMRVAKII</sequence>
<keyword evidence="2 6" id="KW-0698">rRNA processing</keyword>
<feature type="binding site" evidence="6">
    <location>
        <position position="52"/>
    </location>
    <ligand>
        <name>S-adenosyl-L-methionine</name>
        <dbReference type="ChEBI" id="CHEBI:59789"/>
    </ligand>
</feature>
<dbReference type="AlphaFoldDB" id="A0A1G1WBU8"/>
<gene>
    <name evidence="6" type="primary">rsmH</name>
    <name evidence="7" type="ORF">A2Y57_03715</name>
</gene>
<keyword evidence="3 6" id="KW-0489">Methyltransferase</keyword>
<feature type="binding site" evidence="6">
    <location>
        <begin position="35"/>
        <end position="37"/>
    </location>
    <ligand>
        <name>S-adenosyl-L-methionine</name>
        <dbReference type="ChEBI" id="CHEBI:59789"/>
    </ligand>
</feature>
<dbReference type="SUPFAM" id="SSF81799">
    <property type="entry name" value="Putative methyltransferase TM0872, insert domain"/>
    <property type="match status" value="1"/>
</dbReference>
<protein>
    <recommendedName>
        <fullName evidence="6">Ribosomal RNA small subunit methyltransferase H</fullName>
        <ecNumber evidence="6">2.1.1.199</ecNumber>
    </recommendedName>
    <alternativeName>
        <fullName evidence="6">16S rRNA m(4)C1402 methyltransferase</fullName>
    </alternativeName>
    <alternativeName>
        <fullName evidence="6">rRNA (cytosine-N(4)-)-methyltransferase RsmH</fullName>
    </alternativeName>
</protein>
<dbReference type="Gene3D" id="3.40.50.150">
    <property type="entry name" value="Vaccinia Virus protein VP39"/>
    <property type="match status" value="1"/>
</dbReference>
<feature type="binding site" evidence="6">
    <location>
        <position position="81"/>
    </location>
    <ligand>
        <name>S-adenosyl-L-methionine</name>
        <dbReference type="ChEBI" id="CHEBI:59789"/>
    </ligand>
</feature>
<dbReference type="InterPro" id="IPR002903">
    <property type="entry name" value="RsmH"/>
</dbReference>
<dbReference type="PANTHER" id="PTHR11265">
    <property type="entry name" value="S-ADENOSYL-METHYLTRANSFERASE MRAW"/>
    <property type="match status" value="1"/>
</dbReference>
<dbReference type="InterPro" id="IPR029063">
    <property type="entry name" value="SAM-dependent_MTases_sf"/>
</dbReference>
<comment type="caution">
    <text evidence="7">The sequence shown here is derived from an EMBL/GenBank/DDBJ whole genome shotgun (WGS) entry which is preliminary data.</text>
</comment>
<proteinExistence type="inferred from homology"/>
<evidence type="ECO:0000313" key="7">
    <source>
        <dbReference type="EMBL" id="OGY25084.1"/>
    </source>
</evidence>
<evidence type="ECO:0000256" key="3">
    <source>
        <dbReference type="ARBA" id="ARBA00022603"/>
    </source>
</evidence>
<dbReference type="EMBL" id="MHCQ01000003">
    <property type="protein sequence ID" value="OGY25084.1"/>
    <property type="molecule type" value="Genomic_DNA"/>
</dbReference>
<evidence type="ECO:0000256" key="1">
    <source>
        <dbReference type="ARBA" id="ARBA00010396"/>
    </source>
</evidence>
<keyword evidence="6" id="KW-0963">Cytoplasm</keyword>
<evidence type="ECO:0000313" key="8">
    <source>
        <dbReference type="Proteomes" id="UP000177103"/>
    </source>
</evidence>
<accession>A0A1G1WBU8</accession>
<dbReference type="EC" id="2.1.1.199" evidence="6"/>
<dbReference type="PANTHER" id="PTHR11265:SF0">
    <property type="entry name" value="12S RRNA N4-METHYLCYTIDINE METHYLTRANSFERASE"/>
    <property type="match status" value="1"/>
</dbReference>